<dbReference type="SMART" id="SM01043">
    <property type="entry name" value="BTAD"/>
    <property type="match status" value="1"/>
</dbReference>
<dbReference type="Pfam" id="PF00486">
    <property type="entry name" value="Trans_reg_C"/>
    <property type="match status" value="1"/>
</dbReference>
<feature type="region of interest" description="Disordered" evidence="7">
    <location>
        <begin position="267"/>
        <end position="326"/>
    </location>
</feature>
<dbReference type="InterPro" id="IPR003593">
    <property type="entry name" value="AAA+_ATPase"/>
</dbReference>
<evidence type="ECO:0000256" key="1">
    <source>
        <dbReference type="ARBA" id="ARBA00005820"/>
    </source>
</evidence>
<dbReference type="InterPro" id="IPR016032">
    <property type="entry name" value="Sig_transdc_resp-reg_C-effctor"/>
</dbReference>
<proteinExistence type="inferred from homology"/>
<evidence type="ECO:0000259" key="8">
    <source>
        <dbReference type="SMART" id="SM00382"/>
    </source>
</evidence>
<evidence type="ECO:0000259" key="10">
    <source>
        <dbReference type="SMART" id="SM01043"/>
    </source>
</evidence>
<dbReference type="Gene3D" id="1.10.10.10">
    <property type="entry name" value="Winged helix-like DNA-binding domain superfamily/Winged helix DNA-binding domain"/>
    <property type="match status" value="1"/>
</dbReference>
<comment type="similarity">
    <text evidence="1">Belongs to the AfsR/DnrI/RedD regulatory family.</text>
</comment>
<dbReference type="GO" id="GO:0006355">
    <property type="term" value="P:regulation of DNA-templated transcription"/>
    <property type="evidence" value="ECO:0007669"/>
    <property type="project" value="InterPro"/>
</dbReference>
<protein>
    <submittedName>
        <fullName evidence="11">DNA-binding transcriptional activator of the SARP family</fullName>
    </submittedName>
</protein>
<keyword evidence="6" id="KW-0804">Transcription</keyword>
<evidence type="ECO:0000259" key="9">
    <source>
        <dbReference type="SMART" id="SM00862"/>
    </source>
</evidence>
<dbReference type="InterPro" id="IPR042197">
    <property type="entry name" value="Apaf_helical"/>
</dbReference>
<evidence type="ECO:0000313" key="11">
    <source>
        <dbReference type="EMBL" id="SHM90852.1"/>
    </source>
</evidence>
<comment type="caution">
    <text evidence="11">The sequence shown here is derived from an EMBL/GenBank/DDBJ whole genome shotgun (WGS) entry which is preliminary data.</text>
</comment>
<dbReference type="Gene3D" id="3.40.50.300">
    <property type="entry name" value="P-loop containing nucleotide triphosphate hydrolases"/>
    <property type="match status" value="1"/>
</dbReference>
<dbReference type="PRINTS" id="PR00364">
    <property type="entry name" value="DISEASERSIST"/>
</dbReference>
<dbReference type="RefSeq" id="WP_073447460.1">
    <property type="nucleotide sequence ID" value="NZ_FRBK01000016.1"/>
</dbReference>
<dbReference type="InterPro" id="IPR005158">
    <property type="entry name" value="BTAD"/>
</dbReference>
<sequence length="820" mass="86044">MAASTTSLLECRLLGPLDIEVGGRRLQMTAPRLQSVLGTLLLRAGETVPVQRLVDCVWEGRPPADPSNQIAVCVSLLRRKLVQAGAAGDLIVTEAPGYRLQTHAVRLDTRRVTQLGKEAAERRAAGEHEAAVGLLGEALSLWRGPLLAGVSRQVWQSDVHAWEEKRVALRDMCTKIQLELGQYEHLISELSSFIQEHPLFERPRAQLMTALYHSGRQADALRVFRETSELLKAELAVAPGAELRQLHHDILHGTLPPVRRVATWQDGPAPRRRAAAPTTPFRASTPSTPGILSIPDAPVTSTAPVTPDDPVTPGAPVAQTAPGAAAAPVRATEVSTVPTASAPPTGPCLLPGDIGEFVGREAEIAAIQDILAPGTGPVPVVGVVGAGGTGKSTLAVHVAHRLRPAFTGGQLYIDLRGTAARPVSPAEALARLLRELGLPASSIPAEVEERAERYRALLADRRVLIVLDNAAGTEQIRPLLPGTGSCGVLITGRARVGVVSTANVFELDMFSEEQAVQLLGRIAGAGRTQAEPEAARELVGHCGRLPLAVGIVGAKLAAKPHWSLARVAVRLADERQRLDELTHDKLAVRASLRSSYEGIGPAARRLLHGLALSDFGEWVAAPVLGLPAARAESLLEELVDARLIEVMDTGRVAQLRYRMHSLVRLYAMEQGAATAPGAAVEQDRANGIGVGFGTSGAGVAMGAMGPVPGTPVGAGDFAAELRTVAGAVARGPVTSVVHTHHAVRGGEFGAVRGGSDLPRGTELAAVANGVPALRRYEAERARPIAPSVLSADCGVDACAADLAAACRCLVSARGHHDHGD</sequence>
<evidence type="ECO:0000256" key="6">
    <source>
        <dbReference type="ARBA" id="ARBA00023163"/>
    </source>
</evidence>
<gene>
    <name evidence="11" type="ORF">SAMN05216268_11633</name>
</gene>
<evidence type="ECO:0000256" key="7">
    <source>
        <dbReference type="SAM" id="MobiDB-lite"/>
    </source>
</evidence>
<dbReference type="PANTHER" id="PTHR35807:SF1">
    <property type="entry name" value="TRANSCRIPTIONAL REGULATOR REDD"/>
    <property type="match status" value="1"/>
</dbReference>
<evidence type="ECO:0000256" key="3">
    <source>
        <dbReference type="ARBA" id="ARBA00023012"/>
    </source>
</evidence>
<dbReference type="InterPro" id="IPR001867">
    <property type="entry name" value="OmpR/PhoB-type_DNA-bd"/>
</dbReference>
<dbReference type="Gene3D" id="1.25.40.10">
    <property type="entry name" value="Tetratricopeptide repeat domain"/>
    <property type="match status" value="1"/>
</dbReference>
<keyword evidence="2" id="KW-0677">Repeat</keyword>
<keyword evidence="5 11" id="KW-0238">DNA-binding</keyword>
<dbReference type="InterPro" id="IPR036388">
    <property type="entry name" value="WH-like_DNA-bd_sf"/>
</dbReference>
<evidence type="ECO:0000313" key="12">
    <source>
        <dbReference type="Proteomes" id="UP000184388"/>
    </source>
</evidence>
<feature type="compositionally biased region" description="Low complexity" evidence="7">
    <location>
        <begin position="275"/>
        <end position="326"/>
    </location>
</feature>
<dbReference type="SMART" id="SM00382">
    <property type="entry name" value="AAA"/>
    <property type="match status" value="1"/>
</dbReference>
<dbReference type="SUPFAM" id="SSF46894">
    <property type="entry name" value="C-terminal effector domain of the bipartite response regulators"/>
    <property type="match status" value="1"/>
</dbReference>
<accession>A0A9X8N482</accession>
<feature type="domain" description="Bacterial transcriptional activator" evidence="10">
    <location>
        <begin position="107"/>
        <end position="251"/>
    </location>
</feature>
<dbReference type="Gene3D" id="1.10.8.430">
    <property type="entry name" value="Helical domain of apoptotic protease-activating factors"/>
    <property type="match status" value="1"/>
</dbReference>
<dbReference type="CDD" id="cd15831">
    <property type="entry name" value="BTAD"/>
    <property type="match status" value="1"/>
</dbReference>
<dbReference type="SUPFAM" id="SSF48452">
    <property type="entry name" value="TPR-like"/>
    <property type="match status" value="1"/>
</dbReference>
<reference evidence="12" key="1">
    <citation type="submission" date="2016-11" db="EMBL/GenBank/DDBJ databases">
        <authorList>
            <person name="Jaros S."/>
            <person name="Januszkiewicz K."/>
            <person name="Wedrychowicz H."/>
        </authorList>
    </citation>
    <scope>NUCLEOTIDE SEQUENCE [LARGE SCALE GENOMIC DNA]</scope>
    <source>
        <strain evidence="12">CGMCC 4.3555</strain>
    </source>
</reference>
<evidence type="ECO:0000256" key="2">
    <source>
        <dbReference type="ARBA" id="ARBA00022737"/>
    </source>
</evidence>
<feature type="domain" description="AAA+ ATPase" evidence="8">
    <location>
        <begin position="377"/>
        <end position="582"/>
    </location>
</feature>
<dbReference type="Proteomes" id="UP000184388">
    <property type="component" value="Unassembled WGS sequence"/>
</dbReference>
<dbReference type="GO" id="GO:0000160">
    <property type="term" value="P:phosphorelay signal transduction system"/>
    <property type="evidence" value="ECO:0007669"/>
    <property type="project" value="UniProtKB-KW"/>
</dbReference>
<dbReference type="InterPro" id="IPR027417">
    <property type="entry name" value="P-loop_NTPase"/>
</dbReference>
<dbReference type="InterPro" id="IPR002182">
    <property type="entry name" value="NB-ARC"/>
</dbReference>
<keyword evidence="4" id="KW-0805">Transcription regulation</keyword>
<dbReference type="Pfam" id="PF00931">
    <property type="entry name" value="NB-ARC"/>
    <property type="match status" value="1"/>
</dbReference>
<organism evidence="11 12">
    <name type="scientific">Streptomyces yunnanensis</name>
    <dbReference type="NCBI Taxonomy" id="156453"/>
    <lineage>
        <taxon>Bacteria</taxon>
        <taxon>Bacillati</taxon>
        <taxon>Actinomycetota</taxon>
        <taxon>Actinomycetes</taxon>
        <taxon>Kitasatosporales</taxon>
        <taxon>Streptomycetaceae</taxon>
        <taxon>Streptomyces</taxon>
    </lineage>
</organism>
<dbReference type="SMART" id="SM00862">
    <property type="entry name" value="Trans_reg_C"/>
    <property type="match status" value="1"/>
</dbReference>
<evidence type="ECO:0000256" key="4">
    <source>
        <dbReference type="ARBA" id="ARBA00023015"/>
    </source>
</evidence>
<dbReference type="Pfam" id="PF03704">
    <property type="entry name" value="BTAD"/>
    <property type="match status" value="1"/>
</dbReference>
<keyword evidence="3" id="KW-0902">Two-component regulatory system</keyword>
<dbReference type="GO" id="GO:0003677">
    <property type="term" value="F:DNA binding"/>
    <property type="evidence" value="ECO:0007669"/>
    <property type="project" value="UniProtKB-KW"/>
</dbReference>
<dbReference type="GO" id="GO:0043531">
    <property type="term" value="F:ADP binding"/>
    <property type="evidence" value="ECO:0007669"/>
    <property type="project" value="InterPro"/>
</dbReference>
<dbReference type="InterPro" id="IPR051677">
    <property type="entry name" value="AfsR-DnrI-RedD_regulator"/>
</dbReference>
<name>A0A9X8N482_9ACTN</name>
<feature type="domain" description="OmpR/PhoB-type" evidence="9">
    <location>
        <begin position="23"/>
        <end position="100"/>
    </location>
</feature>
<dbReference type="SUPFAM" id="SSF52540">
    <property type="entry name" value="P-loop containing nucleoside triphosphate hydrolases"/>
    <property type="match status" value="1"/>
</dbReference>
<dbReference type="PANTHER" id="PTHR35807">
    <property type="entry name" value="TRANSCRIPTIONAL REGULATOR REDD-RELATED"/>
    <property type="match status" value="1"/>
</dbReference>
<dbReference type="InterPro" id="IPR011990">
    <property type="entry name" value="TPR-like_helical_dom_sf"/>
</dbReference>
<dbReference type="EMBL" id="FRBK01000016">
    <property type="protein sequence ID" value="SHM90852.1"/>
    <property type="molecule type" value="Genomic_DNA"/>
</dbReference>
<dbReference type="AlphaFoldDB" id="A0A9X8N482"/>
<evidence type="ECO:0000256" key="5">
    <source>
        <dbReference type="ARBA" id="ARBA00023125"/>
    </source>
</evidence>